<dbReference type="Pfam" id="PF13744">
    <property type="entry name" value="HTH_37"/>
    <property type="match status" value="1"/>
</dbReference>
<proteinExistence type="predicted"/>
<reference evidence="2 3" key="1">
    <citation type="submission" date="2019-07" db="EMBL/GenBank/DDBJ databases">
        <title>Qingshengfaniella alkalisoli gen. nov., sp. nov., isolated from saline soil.</title>
        <authorList>
            <person name="Xu L."/>
            <person name="Huang X.-X."/>
            <person name="Sun J.-Q."/>
        </authorList>
    </citation>
    <scope>NUCLEOTIDE SEQUENCE [LARGE SCALE GENOMIC DNA]</scope>
    <source>
        <strain evidence="2 3">DSM 27279</strain>
    </source>
</reference>
<gene>
    <name evidence="2" type="ORF">FOZ76_23075</name>
</gene>
<dbReference type="AlphaFoldDB" id="A0A556ACR4"/>
<dbReference type="Gene3D" id="1.10.260.40">
    <property type="entry name" value="lambda repressor-like DNA-binding domains"/>
    <property type="match status" value="1"/>
</dbReference>
<comment type="caution">
    <text evidence="2">The sequence shown here is derived from an EMBL/GenBank/DDBJ whole genome shotgun (WGS) entry which is preliminary data.</text>
</comment>
<accession>A0A556ACR4</accession>
<dbReference type="GO" id="GO:0003677">
    <property type="term" value="F:DNA binding"/>
    <property type="evidence" value="ECO:0007669"/>
    <property type="project" value="InterPro"/>
</dbReference>
<evidence type="ECO:0000313" key="2">
    <source>
        <dbReference type="EMBL" id="TSH90682.1"/>
    </source>
</evidence>
<dbReference type="RefSeq" id="WP_143950599.1">
    <property type="nucleotide sequence ID" value="NZ_BAABMB010000003.1"/>
</dbReference>
<sequence length="99" mass="10999">MLHKSIVSVPDQGEIEIHHSSGNVYADLDIPDAERMLAKSRLIMQLNDAIKARQWSRKKAAAVLGLSTSALSRVLRGQFRAYQVDDVAGWLNKARDAVK</sequence>
<dbReference type="SUPFAM" id="SSF47413">
    <property type="entry name" value="lambda repressor-like DNA-binding domains"/>
    <property type="match status" value="1"/>
</dbReference>
<name>A0A556ACR4_9BURK</name>
<keyword evidence="3" id="KW-1185">Reference proteome</keyword>
<organism evidence="2 3">
    <name type="scientific">Verticiella sediminum</name>
    <dbReference type="NCBI Taxonomy" id="1247510"/>
    <lineage>
        <taxon>Bacteria</taxon>
        <taxon>Pseudomonadati</taxon>
        <taxon>Pseudomonadota</taxon>
        <taxon>Betaproteobacteria</taxon>
        <taxon>Burkholderiales</taxon>
        <taxon>Alcaligenaceae</taxon>
        <taxon>Verticiella</taxon>
    </lineage>
</organism>
<dbReference type="EMBL" id="VLTJ01000039">
    <property type="protein sequence ID" value="TSH90682.1"/>
    <property type="molecule type" value="Genomic_DNA"/>
</dbReference>
<dbReference type="InterPro" id="IPR010982">
    <property type="entry name" value="Lambda_DNA-bd_dom_sf"/>
</dbReference>
<dbReference type="OrthoDB" id="129377at2"/>
<protein>
    <submittedName>
        <fullName evidence="2">XRE family transcriptional regulator</fullName>
    </submittedName>
</protein>
<dbReference type="InterPro" id="IPR039554">
    <property type="entry name" value="HigA2-like_HTH"/>
</dbReference>
<evidence type="ECO:0000259" key="1">
    <source>
        <dbReference type="Pfam" id="PF13744"/>
    </source>
</evidence>
<feature type="domain" description="HigA2-like helix-turn-helix" evidence="1">
    <location>
        <begin position="24"/>
        <end position="89"/>
    </location>
</feature>
<evidence type="ECO:0000313" key="3">
    <source>
        <dbReference type="Proteomes" id="UP000318405"/>
    </source>
</evidence>
<dbReference type="Proteomes" id="UP000318405">
    <property type="component" value="Unassembled WGS sequence"/>
</dbReference>